<protein>
    <submittedName>
        <fullName evidence="2">Uncharacterized protein</fullName>
    </submittedName>
</protein>
<dbReference type="VEuPathDB" id="FungiDB:BTJ68_14045"/>
<proteinExistence type="predicted"/>
<name>A0A3M6YVJ6_HORWE</name>
<evidence type="ECO:0000256" key="1">
    <source>
        <dbReference type="SAM" id="MobiDB-lite"/>
    </source>
</evidence>
<feature type="compositionally biased region" description="Low complexity" evidence="1">
    <location>
        <begin position="61"/>
        <end position="84"/>
    </location>
</feature>
<comment type="caution">
    <text evidence="2">The sequence shown here is derived from an EMBL/GenBank/DDBJ whole genome shotgun (WGS) entry which is preliminary data.</text>
</comment>
<feature type="region of interest" description="Disordered" evidence="1">
    <location>
        <begin position="58"/>
        <end position="84"/>
    </location>
</feature>
<reference evidence="2 3" key="1">
    <citation type="journal article" date="2018" name="BMC Genomics">
        <title>Genomic evidence for intraspecific hybridization in a clonal and extremely halotolerant yeast.</title>
        <authorList>
            <person name="Gostincar C."/>
            <person name="Stajich J.E."/>
            <person name="Zupancic J."/>
            <person name="Zalar P."/>
            <person name="Gunde-Cimerman N."/>
        </authorList>
    </citation>
    <scope>NUCLEOTIDE SEQUENCE [LARGE SCALE GENOMIC DNA]</scope>
    <source>
        <strain evidence="2 3">EXF-6654</strain>
    </source>
</reference>
<evidence type="ECO:0000313" key="3">
    <source>
        <dbReference type="Proteomes" id="UP000282582"/>
    </source>
</evidence>
<feature type="region of interest" description="Disordered" evidence="1">
    <location>
        <begin position="20"/>
        <end position="41"/>
    </location>
</feature>
<organism evidence="2 3">
    <name type="scientific">Hortaea werneckii</name>
    <name type="common">Black yeast</name>
    <name type="synonym">Cladosporium werneckii</name>
    <dbReference type="NCBI Taxonomy" id="91943"/>
    <lineage>
        <taxon>Eukaryota</taxon>
        <taxon>Fungi</taxon>
        <taxon>Dikarya</taxon>
        <taxon>Ascomycota</taxon>
        <taxon>Pezizomycotina</taxon>
        <taxon>Dothideomycetes</taxon>
        <taxon>Dothideomycetidae</taxon>
        <taxon>Mycosphaerellales</taxon>
        <taxon>Teratosphaeriaceae</taxon>
        <taxon>Hortaea</taxon>
    </lineage>
</organism>
<sequence length="202" mass="21868">MDSSQQQDISNLAKTISSLTITEQHQPRTQQTSPLLTPPPERRNKIYSLALTSPFKTHSFQNRTPQTTRLTPNLPTNPHRSDPNLPLNPSNLVPLHAFLRTCGKANLAVLHKLELQYAVCAAATGDAYAHPSTRQSSILALLYLLAEAGVGMWGLEASTARCKCQGGGRCRTTARAWVYAFEMLVGGFRGSGAEGGRVGVEG</sequence>
<evidence type="ECO:0000313" key="2">
    <source>
        <dbReference type="EMBL" id="RMY07116.1"/>
    </source>
</evidence>
<dbReference type="AlphaFoldDB" id="A0A3M6YVJ6"/>
<accession>A0A3M6YVJ6</accession>
<dbReference type="EMBL" id="QWIK01000384">
    <property type="protein sequence ID" value="RMY07116.1"/>
    <property type="molecule type" value="Genomic_DNA"/>
</dbReference>
<gene>
    <name evidence="2" type="ORF">D0868_05514</name>
</gene>
<dbReference type="Proteomes" id="UP000282582">
    <property type="component" value="Unassembled WGS sequence"/>
</dbReference>